<feature type="region of interest" description="Disordered" evidence="1">
    <location>
        <begin position="188"/>
        <end position="211"/>
    </location>
</feature>
<evidence type="ECO:0000313" key="3">
    <source>
        <dbReference type="Proteomes" id="UP000304947"/>
    </source>
</evidence>
<feature type="compositionally biased region" description="Basic and acidic residues" evidence="1">
    <location>
        <begin position="18"/>
        <end position="28"/>
    </location>
</feature>
<dbReference type="EMBL" id="QZBU01005855">
    <property type="protein sequence ID" value="THZ91498.1"/>
    <property type="molecule type" value="Genomic_DNA"/>
</dbReference>
<feature type="region of interest" description="Disordered" evidence="1">
    <location>
        <begin position="1"/>
        <end position="59"/>
    </location>
</feature>
<dbReference type="Proteomes" id="UP000304947">
    <property type="component" value="Unassembled WGS sequence"/>
</dbReference>
<organism evidence="2 3">
    <name type="scientific">Aureobasidium pullulans</name>
    <name type="common">Black yeast</name>
    <name type="synonym">Pullularia pullulans</name>
    <dbReference type="NCBI Taxonomy" id="5580"/>
    <lineage>
        <taxon>Eukaryota</taxon>
        <taxon>Fungi</taxon>
        <taxon>Dikarya</taxon>
        <taxon>Ascomycota</taxon>
        <taxon>Pezizomycotina</taxon>
        <taxon>Dothideomycetes</taxon>
        <taxon>Dothideomycetidae</taxon>
        <taxon>Dothideales</taxon>
        <taxon>Saccotheciaceae</taxon>
        <taxon>Aureobasidium</taxon>
    </lineage>
</organism>
<feature type="compositionally biased region" description="Basic residues" evidence="1">
    <location>
        <begin position="202"/>
        <end position="211"/>
    </location>
</feature>
<gene>
    <name evidence="2" type="ORF">D6C83_09304</name>
</gene>
<reference evidence="2 3" key="1">
    <citation type="submission" date="2018-10" db="EMBL/GenBank/DDBJ databases">
        <title>Fifty Aureobasidium pullulans genomes reveal a recombining polyextremotolerant generalist.</title>
        <authorList>
            <person name="Gostincar C."/>
            <person name="Turk M."/>
            <person name="Zajc J."/>
            <person name="Gunde-Cimerman N."/>
        </authorList>
    </citation>
    <scope>NUCLEOTIDE SEQUENCE [LARGE SCALE GENOMIC DNA]</scope>
    <source>
        <strain evidence="2 3">EXF-3380</strain>
    </source>
</reference>
<feature type="compositionally biased region" description="Low complexity" evidence="1">
    <location>
        <begin position="31"/>
        <end position="52"/>
    </location>
</feature>
<accession>A0A4S9YDU5</accession>
<name>A0A4S9YDU5_AURPU</name>
<sequence>MIEGLKAAVDDQQSAIHRVSERQQEAAKEMATLATAPPPQTTSATPQPLQTASSKGTPAQLTEVQSLRHELYISAPYFTPSEAALIKSTQILPPTLSELPEFEELEYDETESETVGAVPLLSDPITIEEAIKGCLQNFFEKRRASGDARPCGPHDMGPIYLAAFGIAKEELKDEKFLSRLRRSGLPILEEEAAGKKDGQVKKGGKKGSKKR</sequence>
<evidence type="ECO:0000256" key="1">
    <source>
        <dbReference type="SAM" id="MobiDB-lite"/>
    </source>
</evidence>
<proteinExistence type="predicted"/>
<dbReference type="AlphaFoldDB" id="A0A4S9YDU5"/>
<protein>
    <submittedName>
        <fullName evidence="2">Uncharacterized protein</fullName>
    </submittedName>
</protein>
<evidence type="ECO:0000313" key="2">
    <source>
        <dbReference type="EMBL" id="THZ91498.1"/>
    </source>
</evidence>
<comment type="caution">
    <text evidence="2">The sequence shown here is derived from an EMBL/GenBank/DDBJ whole genome shotgun (WGS) entry which is preliminary data.</text>
</comment>